<comment type="caution">
    <text evidence="4">The sequence shown here is derived from an EMBL/GenBank/DDBJ whole genome shotgun (WGS) entry which is preliminary data.</text>
</comment>
<evidence type="ECO:0000313" key="5">
    <source>
        <dbReference type="Proteomes" id="UP000030451"/>
    </source>
</evidence>
<dbReference type="SMART" id="SM00471">
    <property type="entry name" value="HDc"/>
    <property type="match status" value="1"/>
</dbReference>
<feature type="transmembrane region" description="Helical" evidence="2">
    <location>
        <begin position="12"/>
        <end position="32"/>
    </location>
</feature>
<comment type="subcellular location">
    <subcellularLocation>
        <location evidence="1">Cell inner membrane</location>
    </subcellularLocation>
</comment>
<organism evidence="4 5">
    <name type="scientific">Photobacterium sp. (strain ATCC 43367)</name>
    <dbReference type="NCBI Taxonomy" id="379097"/>
    <lineage>
        <taxon>Bacteria</taxon>
        <taxon>Pseudomonadati</taxon>
        <taxon>Pseudomonadota</taxon>
        <taxon>Gammaproteobacteria</taxon>
        <taxon>Vibrionales</taxon>
        <taxon>Vibrionaceae</taxon>
        <taxon>Vibrio</taxon>
        <taxon>Vibrio oreintalis group</taxon>
    </lineage>
</organism>
<dbReference type="EMBL" id="JRWP01000004">
    <property type="protein sequence ID" value="KGY10329.1"/>
    <property type="molecule type" value="Genomic_DNA"/>
</dbReference>
<dbReference type="InterPro" id="IPR037522">
    <property type="entry name" value="HD_GYP_dom"/>
</dbReference>
<dbReference type="PANTHER" id="PTHR45228">
    <property type="entry name" value="CYCLIC DI-GMP PHOSPHODIESTERASE TM_0186-RELATED"/>
    <property type="match status" value="1"/>
</dbReference>
<dbReference type="PROSITE" id="PS51832">
    <property type="entry name" value="HD_GYP"/>
    <property type="match status" value="1"/>
</dbReference>
<protein>
    <submittedName>
        <fullName evidence="4">Metal-dependent phosphohydrolase</fullName>
    </submittedName>
</protein>
<dbReference type="RefSeq" id="WP_038188677.1">
    <property type="nucleotide sequence ID" value="NZ_JRWP01000004.1"/>
</dbReference>
<evidence type="ECO:0000313" key="4">
    <source>
        <dbReference type="EMBL" id="KGY10329.1"/>
    </source>
</evidence>
<dbReference type="Proteomes" id="UP000030451">
    <property type="component" value="Unassembled WGS sequence"/>
</dbReference>
<feature type="domain" description="HD-GYP" evidence="3">
    <location>
        <begin position="713"/>
        <end position="936"/>
    </location>
</feature>
<dbReference type="Gene3D" id="6.10.340.10">
    <property type="match status" value="1"/>
</dbReference>
<dbReference type="GO" id="GO:0008081">
    <property type="term" value="F:phosphoric diester hydrolase activity"/>
    <property type="evidence" value="ECO:0007669"/>
    <property type="project" value="UniProtKB-ARBA"/>
</dbReference>
<evidence type="ECO:0000259" key="3">
    <source>
        <dbReference type="PROSITE" id="PS51832"/>
    </source>
</evidence>
<dbReference type="Gene3D" id="3.30.450.20">
    <property type="entry name" value="PAS domain"/>
    <property type="match status" value="2"/>
</dbReference>
<dbReference type="CDD" id="cd00077">
    <property type="entry name" value="HDc"/>
    <property type="match status" value="1"/>
</dbReference>
<dbReference type="GO" id="GO:0005886">
    <property type="term" value="C:plasma membrane"/>
    <property type="evidence" value="ECO:0007669"/>
    <property type="project" value="UniProtKB-SubCell"/>
</dbReference>
<name>A0A0A5I3I4_PHOS4</name>
<dbReference type="Gene3D" id="1.10.3210.10">
    <property type="entry name" value="Hypothetical protein af1432"/>
    <property type="match status" value="2"/>
</dbReference>
<evidence type="ECO:0000256" key="1">
    <source>
        <dbReference type="ARBA" id="ARBA00004533"/>
    </source>
</evidence>
<dbReference type="InterPro" id="IPR052020">
    <property type="entry name" value="Cyclic_di-GMP/3'3'-cGAMP_PDE"/>
</dbReference>
<keyword evidence="2" id="KW-0812">Transmembrane</keyword>
<evidence type="ECO:0000256" key="2">
    <source>
        <dbReference type="SAM" id="Phobius"/>
    </source>
</evidence>
<sequence length="959" mass="109752">MRKRKYSLSIHITSLFLILTTLVGSVLIAISYRHAQELLAGSAKALSEENSRQLESTFQLKTGPILTTLDFMAFSTIVEKNVKPEKERRLLTSINLIFQRSPGLVALYSANEQGHLTLFRPLRSNQDRDQFQAPDGATFMINQTAVDGTNVFFFLDENYATIETRKTNDNQFDPRSRPWFQNAKQDGNIRLTEPYFFYFLKTNGMTFSRRSPDGNSVVGADFTLDSLSEQIAQLGHSQSSKLILFDNQFRVLAQHKSGVELGGDDQVAREMLEKSLFAGILDRVSSQILYEKATAEGIDWSITLTPVNLNRHTRILLAEATPQDDLLSTLLSLRDKQITVAFSLMSMSFIVVWFVAQRLATPLQNLMYQTDSIARFDFKKTRYSKSVIKEVANLTTSIELMEHTLHDLLRLLRETASNQDFSVLAKTITHQSYLVTRAETIVLYTKESSDSPFDVAANHAIIPFKIDINAFLKSTAWILKDLSKGDVLHFNRADNTVAKYKDNLYNSDFYLFPLINRNNELVGILLLGYERAITQEQSDKHAFLRELLSFAQLAKENIDKIREQKEMLNAFVELIASAIDTKSPYTGSHCQRVPKLSKMLTQAACSDKQYFSNFSMNDSEWEALHLAAWLHDCGKVTTPEYVIDKATKLETIYDRIHEVRMRFELLKAQAEINYWQARANDQGSEEQRIADLNATHQQLDEDFAFVAQCNIGGESMDDDSIQRLEQISQYQWKRTLDDQLGVSWIEKQRAGKPQTLPVMEPLLFDKPVHHVLWPDNVNPKDVWQEAFVLQPGELKYNRGELYNLSIKRGTLNDEERFIINDHIIQTITMLNRLPYPEHLKQVPEIACGHHERIDGKGYPKGLAEHQLSIPARVMAIADVFEALTSSDRPYKKAKTLTESINIMTDMATSGHIDSKLYLLFLEQSLDQEYASLFLHEDQITDFDRSAHIYKVKAHLKDRF</sequence>
<dbReference type="InterPro" id="IPR029151">
    <property type="entry name" value="Sensor-like_sf"/>
</dbReference>
<gene>
    <name evidence="4" type="ORF">NM06_05315</name>
</gene>
<dbReference type="OrthoDB" id="9764808at2"/>
<keyword evidence="4" id="KW-0378">Hydrolase</keyword>
<reference evidence="4 5" key="1">
    <citation type="submission" date="2014-10" db="EMBL/GenBank/DDBJ databases">
        <title>Genome sequencing of Vibrio sinaloensis T08.</title>
        <authorList>
            <person name="Chan K.-G."/>
            <person name="Mohamad N.I."/>
        </authorList>
    </citation>
    <scope>NUCLEOTIDE SEQUENCE [LARGE SCALE GENOMIC DNA]</scope>
    <source>
        <strain evidence="4 5">T08</strain>
    </source>
</reference>
<proteinExistence type="predicted"/>
<accession>A0A0A5I3I4</accession>
<dbReference type="PANTHER" id="PTHR45228:SF5">
    <property type="entry name" value="CYCLIC DI-GMP PHOSPHODIESTERASE VC_1348-RELATED"/>
    <property type="match status" value="1"/>
</dbReference>
<dbReference type="SUPFAM" id="SSF109604">
    <property type="entry name" value="HD-domain/PDEase-like"/>
    <property type="match status" value="2"/>
</dbReference>
<dbReference type="Pfam" id="PF13487">
    <property type="entry name" value="HD_5"/>
    <property type="match status" value="1"/>
</dbReference>
<dbReference type="AlphaFoldDB" id="A0A0A5I3I4"/>
<dbReference type="InterPro" id="IPR003607">
    <property type="entry name" value="HD/PDEase_dom"/>
</dbReference>
<keyword evidence="2" id="KW-1133">Transmembrane helix</keyword>
<dbReference type="STRING" id="379097.SE23_05090"/>
<keyword evidence="2" id="KW-0472">Membrane</keyword>
<dbReference type="SUPFAM" id="SSF103190">
    <property type="entry name" value="Sensory domain-like"/>
    <property type="match status" value="1"/>
</dbReference>